<sequence>MHSQEKDTRCFNRSTSKSVWHNLKKTARSFQSQLSIMERHLRNIGRRLEQREYMHAMVDTMDIKHILKRRILITKLDRVFGIEMKSSQSYTFLEYPLILGDATDDHSCDNSLYDSRMNDYCSYVANVDSFVLGVENKEEHMLGVLENKGKSLKKGLLNLQEEPTMSFSLNPSPLYCEFSFKELNLLSESHSFHHLPFKEFFEKVVFEEWLANKLHALVFLSCLILEYFGHFHSIASFNASISNVARLLWLLERMD</sequence>
<accession>A0ACC0C9N4</accession>
<evidence type="ECO:0000313" key="1">
    <source>
        <dbReference type="EMBL" id="KAI5681478.1"/>
    </source>
</evidence>
<organism evidence="1 2">
    <name type="scientific">Catharanthus roseus</name>
    <name type="common">Madagascar periwinkle</name>
    <name type="synonym">Vinca rosea</name>
    <dbReference type="NCBI Taxonomy" id="4058"/>
    <lineage>
        <taxon>Eukaryota</taxon>
        <taxon>Viridiplantae</taxon>
        <taxon>Streptophyta</taxon>
        <taxon>Embryophyta</taxon>
        <taxon>Tracheophyta</taxon>
        <taxon>Spermatophyta</taxon>
        <taxon>Magnoliopsida</taxon>
        <taxon>eudicotyledons</taxon>
        <taxon>Gunneridae</taxon>
        <taxon>Pentapetalae</taxon>
        <taxon>asterids</taxon>
        <taxon>lamiids</taxon>
        <taxon>Gentianales</taxon>
        <taxon>Apocynaceae</taxon>
        <taxon>Rauvolfioideae</taxon>
        <taxon>Vinceae</taxon>
        <taxon>Catharanthinae</taxon>
        <taxon>Catharanthus</taxon>
    </lineage>
</organism>
<dbReference type="Proteomes" id="UP001060085">
    <property type="component" value="Linkage Group LG01"/>
</dbReference>
<name>A0ACC0C9N4_CATRO</name>
<proteinExistence type="predicted"/>
<comment type="caution">
    <text evidence="1">The sequence shown here is derived from an EMBL/GenBank/DDBJ whole genome shotgun (WGS) entry which is preliminary data.</text>
</comment>
<gene>
    <name evidence="1" type="ORF">M9H77_02706</name>
</gene>
<keyword evidence="2" id="KW-1185">Reference proteome</keyword>
<reference evidence="2" key="1">
    <citation type="journal article" date="2023" name="Nat. Plants">
        <title>Single-cell RNA sequencing provides a high-resolution roadmap for understanding the multicellular compartmentation of specialized metabolism.</title>
        <authorList>
            <person name="Sun S."/>
            <person name="Shen X."/>
            <person name="Li Y."/>
            <person name="Li Y."/>
            <person name="Wang S."/>
            <person name="Li R."/>
            <person name="Zhang H."/>
            <person name="Shen G."/>
            <person name="Guo B."/>
            <person name="Wei J."/>
            <person name="Xu J."/>
            <person name="St-Pierre B."/>
            <person name="Chen S."/>
            <person name="Sun C."/>
        </authorList>
    </citation>
    <scope>NUCLEOTIDE SEQUENCE [LARGE SCALE GENOMIC DNA]</scope>
</reference>
<dbReference type="EMBL" id="CM044701">
    <property type="protein sequence ID" value="KAI5681478.1"/>
    <property type="molecule type" value="Genomic_DNA"/>
</dbReference>
<protein>
    <submittedName>
        <fullName evidence="1">Uncharacterized protein</fullName>
    </submittedName>
</protein>
<evidence type="ECO:0000313" key="2">
    <source>
        <dbReference type="Proteomes" id="UP001060085"/>
    </source>
</evidence>